<sequence>MDTYSNGEPTGDIRYQSKISEAEAAYAVTLKNSIMDMKKYIATLKQKISEERMLLEKEKNELYGKYNRQICDCKEHWKNVKFTYLNEQEGDSGDETDEDAGPYVTNSGDRR</sequence>
<name>A0A9P0LHF6_ACAOB</name>
<feature type="compositionally biased region" description="Acidic residues" evidence="1">
    <location>
        <begin position="88"/>
        <end position="100"/>
    </location>
</feature>
<feature type="region of interest" description="Disordered" evidence="1">
    <location>
        <begin position="87"/>
        <end position="111"/>
    </location>
</feature>
<evidence type="ECO:0000313" key="2">
    <source>
        <dbReference type="EMBL" id="CAH1993497.1"/>
    </source>
</evidence>
<keyword evidence="3" id="KW-1185">Reference proteome</keyword>
<comment type="caution">
    <text evidence="2">The sequence shown here is derived from an EMBL/GenBank/DDBJ whole genome shotgun (WGS) entry which is preliminary data.</text>
</comment>
<accession>A0A9P0LHF6</accession>
<evidence type="ECO:0000256" key="1">
    <source>
        <dbReference type="SAM" id="MobiDB-lite"/>
    </source>
</evidence>
<dbReference type="OrthoDB" id="6735103at2759"/>
<protein>
    <submittedName>
        <fullName evidence="2">Uncharacterized protein</fullName>
    </submittedName>
</protein>
<dbReference type="AlphaFoldDB" id="A0A9P0LHF6"/>
<dbReference type="EMBL" id="CAKOFQ010007173">
    <property type="protein sequence ID" value="CAH1993497.1"/>
    <property type="molecule type" value="Genomic_DNA"/>
</dbReference>
<dbReference type="Proteomes" id="UP001152888">
    <property type="component" value="Unassembled WGS sequence"/>
</dbReference>
<proteinExistence type="predicted"/>
<organism evidence="2 3">
    <name type="scientific">Acanthoscelides obtectus</name>
    <name type="common">Bean weevil</name>
    <name type="synonym">Bruchus obtectus</name>
    <dbReference type="NCBI Taxonomy" id="200917"/>
    <lineage>
        <taxon>Eukaryota</taxon>
        <taxon>Metazoa</taxon>
        <taxon>Ecdysozoa</taxon>
        <taxon>Arthropoda</taxon>
        <taxon>Hexapoda</taxon>
        <taxon>Insecta</taxon>
        <taxon>Pterygota</taxon>
        <taxon>Neoptera</taxon>
        <taxon>Endopterygota</taxon>
        <taxon>Coleoptera</taxon>
        <taxon>Polyphaga</taxon>
        <taxon>Cucujiformia</taxon>
        <taxon>Chrysomeloidea</taxon>
        <taxon>Chrysomelidae</taxon>
        <taxon>Bruchinae</taxon>
        <taxon>Bruchini</taxon>
        <taxon>Acanthoscelides</taxon>
    </lineage>
</organism>
<gene>
    <name evidence="2" type="ORF">ACAOBT_LOCUS21542</name>
</gene>
<reference evidence="2" key="1">
    <citation type="submission" date="2022-03" db="EMBL/GenBank/DDBJ databases">
        <authorList>
            <person name="Sayadi A."/>
        </authorList>
    </citation>
    <scope>NUCLEOTIDE SEQUENCE</scope>
</reference>
<evidence type="ECO:0000313" key="3">
    <source>
        <dbReference type="Proteomes" id="UP001152888"/>
    </source>
</evidence>